<keyword evidence="3" id="KW-1185">Reference proteome</keyword>
<sequence>MFAGKEDETATRSGWCVEEARFQAQGRAIELYCPRAPPASWLYSGSFLLLALRRYPSRRQRNIGVRLAPELAECRDAQAGYFLFLHRTHLPSKVNSRSLVRLPPPSSPSRPPVASSGGADSIPHLAPRRSTEDGDAGSSGRRVGNGVFSALPPSPKIHRERERRRLRKNSRPDRSSAAHSQPGTRRSGSVGGQDGWAIAEDDGERVRSSSASGSTSARGHEDEDTFLRALLLQGGETLECPGASRKADKYCARIVAALKNETRIFLMTSSASQAGAIRAISYKNRPPAAPQAPHSYSQPRTHNYTDDDDDYDGAFAYDDPPCSRERQLQNDDDEILKQRMQLRNQDTIDHDQDHTPRAKMRPPSGGQDLPQAASPTSILNAPPSPSPARTRHPSNAMPMTMMPSPHRKTNASASPASSPPSVTKQRSYFSVSLLALDNHLARRLCLVKAMVTLAATPLCPRHPSSSSTRASASCT</sequence>
<evidence type="ECO:0000313" key="3">
    <source>
        <dbReference type="Proteomes" id="UP001556367"/>
    </source>
</evidence>
<accession>A0ABR3IWU1</accession>
<gene>
    <name evidence="2" type="ORF">HGRIS_013875</name>
</gene>
<dbReference type="EMBL" id="JASNQZ010000015">
    <property type="protein sequence ID" value="KAL0947802.1"/>
    <property type="molecule type" value="Genomic_DNA"/>
</dbReference>
<feature type="compositionally biased region" description="Polar residues" evidence="1">
    <location>
        <begin position="177"/>
        <end position="187"/>
    </location>
</feature>
<proteinExistence type="predicted"/>
<dbReference type="Proteomes" id="UP001556367">
    <property type="component" value="Unassembled WGS sequence"/>
</dbReference>
<feature type="region of interest" description="Disordered" evidence="1">
    <location>
        <begin position="343"/>
        <end position="423"/>
    </location>
</feature>
<feature type="compositionally biased region" description="Pro residues" evidence="1">
    <location>
        <begin position="102"/>
        <end position="111"/>
    </location>
</feature>
<feature type="compositionally biased region" description="Low complexity" evidence="1">
    <location>
        <begin position="208"/>
        <end position="217"/>
    </location>
</feature>
<feature type="compositionally biased region" description="Basic residues" evidence="1">
    <location>
        <begin position="156"/>
        <end position="169"/>
    </location>
</feature>
<protein>
    <submittedName>
        <fullName evidence="2">Uncharacterized protein</fullName>
    </submittedName>
</protein>
<name>A0ABR3IWU1_9AGAR</name>
<organism evidence="2 3">
    <name type="scientific">Hohenbuehelia grisea</name>
    <dbReference type="NCBI Taxonomy" id="104357"/>
    <lineage>
        <taxon>Eukaryota</taxon>
        <taxon>Fungi</taxon>
        <taxon>Dikarya</taxon>
        <taxon>Basidiomycota</taxon>
        <taxon>Agaricomycotina</taxon>
        <taxon>Agaricomycetes</taxon>
        <taxon>Agaricomycetidae</taxon>
        <taxon>Agaricales</taxon>
        <taxon>Pleurotineae</taxon>
        <taxon>Pleurotaceae</taxon>
        <taxon>Hohenbuehelia</taxon>
    </lineage>
</organism>
<feature type="compositionally biased region" description="Low complexity" evidence="1">
    <location>
        <begin position="411"/>
        <end position="421"/>
    </location>
</feature>
<evidence type="ECO:0000256" key="1">
    <source>
        <dbReference type="SAM" id="MobiDB-lite"/>
    </source>
</evidence>
<reference evidence="3" key="1">
    <citation type="submission" date="2024-06" db="EMBL/GenBank/DDBJ databases">
        <title>Multi-omics analyses provide insights into the biosynthesis of the anticancer antibiotic pleurotin in Hohenbuehelia grisea.</title>
        <authorList>
            <person name="Weaver J.A."/>
            <person name="Alberti F."/>
        </authorList>
    </citation>
    <scope>NUCLEOTIDE SEQUENCE [LARGE SCALE GENOMIC DNA]</scope>
    <source>
        <strain evidence="3">T-177</strain>
    </source>
</reference>
<feature type="compositionally biased region" description="Basic and acidic residues" evidence="1">
    <location>
        <begin position="346"/>
        <end position="356"/>
    </location>
</feature>
<feature type="region of interest" description="Disordered" evidence="1">
    <location>
        <begin position="96"/>
        <end position="222"/>
    </location>
</feature>
<comment type="caution">
    <text evidence="2">The sequence shown here is derived from an EMBL/GenBank/DDBJ whole genome shotgun (WGS) entry which is preliminary data.</text>
</comment>
<evidence type="ECO:0000313" key="2">
    <source>
        <dbReference type="EMBL" id="KAL0947802.1"/>
    </source>
</evidence>
<feature type="region of interest" description="Disordered" evidence="1">
    <location>
        <begin position="285"/>
        <end position="330"/>
    </location>
</feature>